<evidence type="ECO:0000259" key="3">
    <source>
        <dbReference type="Pfam" id="PF25023"/>
    </source>
</evidence>
<dbReference type="EC" id="3.1.-.-" evidence="4"/>
<keyword evidence="4" id="KW-0378">Hydrolase</keyword>
<dbReference type="EMBL" id="SJPK01000001">
    <property type="protein sequence ID" value="TWT75087.1"/>
    <property type="molecule type" value="Genomic_DNA"/>
</dbReference>
<evidence type="ECO:0000256" key="2">
    <source>
        <dbReference type="SAM" id="MobiDB-lite"/>
    </source>
</evidence>
<dbReference type="InterPro" id="IPR056823">
    <property type="entry name" value="TEN-like_YD-shell"/>
</dbReference>
<gene>
    <name evidence="4" type="primary">rhsB_1</name>
    <name evidence="4" type="ORF">CA85_03750</name>
</gene>
<dbReference type="GO" id="GO:0016787">
    <property type="term" value="F:hydrolase activity"/>
    <property type="evidence" value="ECO:0007669"/>
    <property type="project" value="UniProtKB-KW"/>
</dbReference>
<dbReference type="Proteomes" id="UP000318053">
    <property type="component" value="Unassembled WGS sequence"/>
</dbReference>
<dbReference type="AlphaFoldDB" id="A0A5C5YJT9"/>
<keyword evidence="5" id="KW-1185">Reference proteome</keyword>
<protein>
    <submittedName>
        <fullName evidence="4">Putative deoxyribonuclease RhsB</fullName>
        <ecNumber evidence="4">3.1.-.-</ecNumber>
    </submittedName>
</protein>
<evidence type="ECO:0000313" key="5">
    <source>
        <dbReference type="Proteomes" id="UP000318053"/>
    </source>
</evidence>
<feature type="region of interest" description="Disordered" evidence="2">
    <location>
        <begin position="105"/>
        <end position="127"/>
    </location>
</feature>
<dbReference type="PANTHER" id="PTHR32305">
    <property type="match status" value="1"/>
</dbReference>
<proteinExistence type="predicted"/>
<evidence type="ECO:0000313" key="4">
    <source>
        <dbReference type="EMBL" id="TWT75087.1"/>
    </source>
</evidence>
<dbReference type="InterPro" id="IPR050708">
    <property type="entry name" value="T6SS_VgrG/RHS"/>
</dbReference>
<dbReference type="RefSeq" id="WP_146389578.1">
    <property type="nucleotide sequence ID" value="NZ_SJPK01000001.1"/>
</dbReference>
<dbReference type="NCBIfam" id="TIGR03696">
    <property type="entry name" value="Rhs_assc_core"/>
    <property type="match status" value="1"/>
</dbReference>
<accession>A0A5C5YJT9</accession>
<organism evidence="4 5">
    <name type="scientific">Allorhodopirellula solitaria</name>
    <dbReference type="NCBI Taxonomy" id="2527987"/>
    <lineage>
        <taxon>Bacteria</taxon>
        <taxon>Pseudomonadati</taxon>
        <taxon>Planctomycetota</taxon>
        <taxon>Planctomycetia</taxon>
        <taxon>Pirellulales</taxon>
        <taxon>Pirellulaceae</taxon>
        <taxon>Allorhodopirellula</taxon>
    </lineage>
</organism>
<dbReference type="Pfam" id="PF25023">
    <property type="entry name" value="TEN_YD-shell"/>
    <property type="match status" value="1"/>
</dbReference>
<dbReference type="OrthoDB" id="258408at2"/>
<reference evidence="4 5" key="1">
    <citation type="submission" date="2019-02" db="EMBL/GenBank/DDBJ databases">
        <title>Deep-cultivation of Planctomycetes and their phenomic and genomic characterization uncovers novel biology.</title>
        <authorList>
            <person name="Wiegand S."/>
            <person name="Jogler M."/>
            <person name="Boedeker C."/>
            <person name="Pinto D."/>
            <person name="Vollmers J."/>
            <person name="Rivas-Marin E."/>
            <person name="Kohn T."/>
            <person name="Peeters S.H."/>
            <person name="Heuer A."/>
            <person name="Rast P."/>
            <person name="Oberbeckmann S."/>
            <person name="Bunk B."/>
            <person name="Jeske O."/>
            <person name="Meyerdierks A."/>
            <person name="Storesund J.E."/>
            <person name="Kallscheuer N."/>
            <person name="Luecker S."/>
            <person name="Lage O.M."/>
            <person name="Pohl T."/>
            <person name="Merkel B.J."/>
            <person name="Hornburger P."/>
            <person name="Mueller R.-W."/>
            <person name="Bruemmer F."/>
            <person name="Labrenz M."/>
            <person name="Spormann A.M."/>
            <person name="Op Den Camp H."/>
            <person name="Overmann J."/>
            <person name="Amann R."/>
            <person name="Jetten M.S.M."/>
            <person name="Mascher T."/>
            <person name="Medema M.H."/>
            <person name="Devos D.P."/>
            <person name="Kaster A.-K."/>
            <person name="Ovreas L."/>
            <person name="Rohde M."/>
            <person name="Galperin M.Y."/>
            <person name="Jogler C."/>
        </authorList>
    </citation>
    <scope>NUCLEOTIDE SEQUENCE [LARGE SCALE GENOMIC DNA]</scope>
    <source>
        <strain evidence="4 5">CA85</strain>
    </source>
</reference>
<evidence type="ECO:0000256" key="1">
    <source>
        <dbReference type="ARBA" id="ARBA00022737"/>
    </source>
</evidence>
<dbReference type="InterPro" id="IPR022385">
    <property type="entry name" value="Rhs_assc_core"/>
</dbReference>
<dbReference type="Gene3D" id="2.180.10.10">
    <property type="entry name" value="RHS repeat-associated core"/>
    <property type="match status" value="1"/>
</dbReference>
<name>A0A5C5YJT9_9BACT</name>
<keyword evidence="1" id="KW-0677">Repeat</keyword>
<feature type="compositionally biased region" description="Polar residues" evidence="2">
    <location>
        <begin position="107"/>
        <end position="127"/>
    </location>
</feature>
<comment type="caution">
    <text evidence="4">The sequence shown here is derived from an EMBL/GenBank/DDBJ whole genome shotgun (WGS) entry which is preliminary data.</text>
</comment>
<feature type="domain" description="Teneurin-like YD-shell" evidence="3">
    <location>
        <begin position="269"/>
        <end position="379"/>
    </location>
</feature>
<dbReference type="PANTHER" id="PTHR32305:SF15">
    <property type="entry name" value="PROTEIN RHSA-RELATED"/>
    <property type="match status" value="1"/>
</dbReference>
<sequence length="660" mass="72498">MNYDGAGRLSSLTHGASQIASGENWNGTSTLPASLGSSDLLAAYTYQYHADNRLTQFSTYRDGTSTAYGHDVRDQLTSAATTAISRLSQPFGLASAESYDFDAGGNRKSSGGASQSAANTHNQLQTDGTYNYTYDDEGNTLSRILISTGAVTLYEWDHRNRLESITEKTSAVGSVTQKIQYIYDALDQRVGKRLDSDGDGDFDRDEVFIWTEGQTVLRATDSDGEAATETFTLASRYLYGDMVDQLLADEQYSGGTGPDVSATTASATAGDTYWALTDHLGSVRDMVDNSGVIRQHVAYDSFGNRIVEQDYDASGTAISSSHADAIDELFGYTGRDWDADAGLQNNRARWYDPATGRWLSNDPIGFAAGDANLYRYVGNGPTTKTDPSGLEPPNPTFAIPPSSPGMGHAILANRARQIRNAESARLKNQYLNLISNTQKQHQQFAYYDLLNLGSLFERLKDAAGCVNFSPAGTPDGEYSRFTNTIYLNSNHGADTAIHEGIHAVDDIANINFRPSAILGDYPWWSEQSSLDRGEGLAYVTTAIAGEKNSLASSLGEFEQTLRSNASDYDVTRDWFLLWKSHSSPSNYFVSVPGEGNRKGTNQDMQCATENFGIRIDWIRFANFYSYAAQSQGRNIWLPVPSDDAFAEHQRRHFEKKAWYE</sequence>